<evidence type="ECO:0000313" key="3">
    <source>
        <dbReference type="Proteomes" id="UP000267464"/>
    </source>
</evidence>
<proteinExistence type="predicted"/>
<accession>A0A3N7HPH7</accession>
<protein>
    <recommendedName>
        <fullName evidence="4">BACON domain-containing protein</fullName>
    </recommendedName>
</protein>
<keyword evidence="1" id="KW-0732">Signal</keyword>
<feature type="chain" id="PRO_5018216728" description="BACON domain-containing protein" evidence="1">
    <location>
        <begin position="26"/>
        <end position="576"/>
    </location>
</feature>
<dbReference type="Proteomes" id="UP000267464">
    <property type="component" value="Unassembled WGS sequence"/>
</dbReference>
<dbReference type="AlphaFoldDB" id="A0A3N7HPH7"/>
<evidence type="ECO:0008006" key="4">
    <source>
        <dbReference type="Google" id="ProtNLM"/>
    </source>
</evidence>
<gene>
    <name evidence="2" type="ORF">DZC73_17965</name>
</gene>
<name>A0A3N7HPH7_9BURK</name>
<comment type="caution">
    <text evidence="2">The sequence shown here is derived from an EMBL/GenBank/DDBJ whole genome shotgun (WGS) entry which is preliminary data.</text>
</comment>
<dbReference type="PROSITE" id="PS51257">
    <property type="entry name" value="PROKAR_LIPOPROTEIN"/>
    <property type="match status" value="1"/>
</dbReference>
<keyword evidence="3" id="KW-1185">Reference proteome</keyword>
<organism evidence="2 3">
    <name type="scientific">Piscinibacter terrae</name>
    <dbReference type="NCBI Taxonomy" id="2496871"/>
    <lineage>
        <taxon>Bacteria</taxon>
        <taxon>Pseudomonadati</taxon>
        <taxon>Pseudomonadota</taxon>
        <taxon>Betaproteobacteria</taxon>
        <taxon>Burkholderiales</taxon>
        <taxon>Sphaerotilaceae</taxon>
        <taxon>Piscinibacter</taxon>
    </lineage>
</organism>
<dbReference type="InterPro" id="IPR011044">
    <property type="entry name" value="Quino_amine_DH_bsu"/>
</dbReference>
<dbReference type="EMBL" id="QUSW01000005">
    <property type="protein sequence ID" value="RQP23016.1"/>
    <property type="molecule type" value="Genomic_DNA"/>
</dbReference>
<dbReference type="SUPFAM" id="SSF50969">
    <property type="entry name" value="YVTN repeat-like/Quinoprotein amine dehydrogenase"/>
    <property type="match status" value="1"/>
</dbReference>
<evidence type="ECO:0000256" key="1">
    <source>
        <dbReference type="SAM" id="SignalP"/>
    </source>
</evidence>
<feature type="signal peptide" evidence="1">
    <location>
        <begin position="1"/>
        <end position="25"/>
    </location>
</feature>
<sequence length="576" mass="58054">MMTFRSAAFGSRRLFACLVALGLSACGGGGGGDNGSGTLTVNVASVSLQVEQGTEIANTEISGSITGATQPVYLSIVYTNSGISVADFQQTSSTTGKVIISPRDPLSVSPGVYHDTVTVSACYDPSCNRPVGGSPKVVPVTYTVKAPTPPAALVASDRAVAFSSTPSGNVLTRTLSVSDNTGATSTWTSSSSASWLSATSGGSSGGSLVLSADPSSLDEGLHLATVTLTSSNPAISGAETVRVGLYKSSAAASAIVLSPPSGVGSRAAADPIRPLRYAASGSTIVAHHFYTGELIGTIDIAGGSISSITTSDDGSRLYALDAGNTKLVTVDLDNFSVTSSTTLPDLTPPGGSFSGTQIVHARASGRSAIVLSEATRPSPAGGLVAVTPVIDPTDGRSLGRVFGFDAFMMSHFSGTHGAVAYTAPTCCTGGLSVQRIELKATSNGGVFGQTTAASILASASLQSVAASPDGASVLVAEYSRPTLYQFRYNGTTLSDVGGAPGGTTGFASWFMAYSPNGRLAVLRLLDLLVYNADGTLAHTYPNLLATLSSTNATGQVVASSDGLRLLINDNLVDLGP</sequence>
<reference evidence="2 3" key="2">
    <citation type="submission" date="2018-12" db="EMBL/GenBank/DDBJ databases">
        <title>Rhizobacter gummiphilus sp. nov., a rubber-degrading bacterium isolated from the soil of a botanical garden in Japan.</title>
        <authorList>
            <person name="Shunsuke S.S."/>
        </authorList>
    </citation>
    <scope>NUCLEOTIDE SEQUENCE [LARGE SCALE GENOMIC DNA]</scope>
    <source>
        <strain evidence="2 3">S-16</strain>
    </source>
</reference>
<dbReference type="RefSeq" id="WP_124541761.1">
    <property type="nucleotide sequence ID" value="NZ_QUSW01000005.1"/>
</dbReference>
<dbReference type="OrthoDB" id="5525942at2"/>
<reference evidence="2 3" key="1">
    <citation type="submission" date="2018-08" db="EMBL/GenBank/DDBJ databases">
        <authorList>
            <person name="Khan S.A."/>
            <person name="Jeon C.O."/>
            <person name="Chun B.H."/>
            <person name="Jeong S.E."/>
        </authorList>
    </citation>
    <scope>NUCLEOTIDE SEQUENCE [LARGE SCALE GENOMIC DNA]</scope>
    <source>
        <strain evidence="2 3">S-16</strain>
    </source>
</reference>
<evidence type="ECO:0000313" key="2">
    <source>
        <dbReference type="EMBL" id="RQP23016.1"/>
    </source>
</evidence>